<feature type="signal peptide" evidence="2">
    <location>
        <begin position="1"/>
        <end position="24"/>
    </location>
</feature>
<dbReference type="EMBL" id="JACEZT010000015">
    <property type="protein sequence ID" value="MBA5639324.1"/>
    <property type="molecule type" value="Genomic_DNA"/>
</dbReference>
<dbReference type="Gene3D" id="3.40.190.10">
    <property type="entry name" value="Periplasmic binding protein-like II"/>
    <property type="match status" value="2"/>
</dbReference>
<accession>A0A7W2EVE7</accession>
<evidence type="ECO:0000259" key="3">
    <source>
        <dbReference type="Pfam" id="PF00497"/>
    </source>
</evidence>
<dbReference type="AlphaFoldDB" id="A0A7W2EVE7"/>
<evidence type="ECO:0000256" key="2">
    <source>
        <dbReference type="SAM" id="SignalP"/>
    </source>
</evidence>
<protein>
    <submittedName>
        <fullName evidence="4">Transporter substrate-binding domain-containing protein</fullName>
    </submittedName>
</protein>
<reference evidence="4 5" key="1">
    <citation type="submission" date="2020-07" db="EMBL/GenBank/DDBJ databases">
        <title>Novel species isolated from subtropical streams in China.</title>
        <authorList>
            <person name="Lu H."/>
        </authorList>
    </citation>
    <scope>NUCLEOTIDE SEQUENCE [LARGE SCALE GENOMIC DNA]</scope>
    <source>
        <strain evidence="4 5">LX20W</strain>
    </source>
</reference>
<dbReference type="PANTHER" id="PTHR35936">
    <property type="entry name" value="MEMBRANE-BOUND LYTIC MUREIN TRANSGLYCOSYLASE F"/>
    <property type="match status" value="1"/>
</dbReference>
<sequence length="281" mass="31320">MRMTTIALSTIALLTGWAYGAARATPLAPEQVIRVCGQIAEWPPYLYFKRDIGGPTDEVTGYSAEMLQLSLERKGLRYTFDMLPWRRCTESVRLGMHDMMTDLANNPERSHTYLVSKPYYSQHLVYFYDLARPRPAVDTAPDLKKLRLCGINGYTYAAFGLNPAHMDTGSQDLIQSLLKLKNNRCDAVPERLEIALGYQALGKVDFKVLGIAYGALPDLAPSPFHMMVSRNVPYAAELLDVINDGIDILGRNGEAKRLAAKYGIADPGLGKPPRRPVTRVR</sequence>
<dbReference type="PANTHER" id="PTHR35936:SF25">
    <property type="entry name" value="ABC TRANSPORTER SUBSTRATE-BINDING PROTEIN"/>
    <property type="match status" value="1"/>
</dbReference>
<dbReference type="Proteomes" id="UP000534388">
    <property type="component" value="Unassembled WGS sequence"/>
</dbReference>
<organism evidence="4 5">
    <name type="scientific">Rugamonas brunnea</name>
    <dbReference type="NCBI Taxonomy" id="2758569"/>
    <lineage>
        <taxon>Bacteria</taxon>
        <taxon>Pseudomonadati</taxon>
        <taxon>Pseudomonadota</taxon>
        <taxon>Betaproteobacteria</taxon>
        <taxon>Burkholderiales</taxon>
        <taxon>Oxalobacteraceae</taxon>
        <taxon>Telluria group</taxon>
        <taxon>Rugamonas</taxon>
    </lineage>
</organism>
<gene>
    <name evidence="4" type="ORF">H3H37_19875</name>
</gene>
<name>A0A7W2EVE7_9BURK</name>
<evidence type="ECO:0000313" key="4">
    <source>
        <dbReference type="EMBL" id="MBA5639324.1"/>
    </source>
</evidence>
<dbReference type="SUPFAM" id="SSF53850">
    <property type="entry name" value="Periplasmic binding protein-like II"/>
    <property type="match status" value="1"/>
</dbReference>
<proteinExistence type="predicted"/>
<evidence type="ECO:0000256" key="1">
    <source>
        <dbReference type="ARBA" id="ARBA00022729"/>
    </source>
</evidence>
<comment type="caution">
    <text evidence="4">The sequence shown here is derived from an EMBL/GenBank/DDBJ whole genome shotgun (WGS) entry which is preliminary data.</text>
</comment>
<dbReference type="Pfam" id="PF00497">
    <property type="entry name" value="SBP_bac_3"/>
    <property type="match status" value="1"/>
</dbReference>
<feature type="chain" id="PRO_5031245880" evidence="2">
    <location>
        <begin position="25"/>
        <end position="281"/>
    </location>
</feature>
<evidence type="ECO:0000313" key="5">
    <source>
        <dbReference type="Proteomes" id="UP000534388"/>
    </source>
</evidence>
<dbReference type="RefSeq" id="WP_182165753.1">
    <property type="nucleotide sequence ID" value="NZ_JACEZT010000015.1"/>
</dbReference>
<dbReference type="InterPro" id="IPR001638">
    <property type="entry name" value="Solute-binding_3/MltF_N"/>
</dbReference>
<keyword evidence="5" id="KW-1185">Reference proteome</keyword>
<keyword evidence="1 2" id="KW-0732">Signal</keyword>
<feature type="domain" description="Solute-binding protein family 3/N-terminal" evidence="3">
    <location>
        <begin position="39"/>
        <end position="263"/>
    </location>
</feature>